<feature type="compositionally biased region" description="Acidic residues" evidence="1">
    <location>
        <begin position="2056"/>
        <end position="2066"/>
    </location>
</feature>
<feature type="transmembrane region" description="Helical" evidence="2">
    <location>
        <begin position="2031"/>
        <end position="2051"/>
    </location>
</feature>
<evidence type="ECO:0000256" key="2">
    <source>
        <dbReference type="SAM" id="Phobius"/>
    </source>
</evidence>
<organism evidence="3">
    <name type="scientific">uncultured marine group II/III euryarchaeote KM3_12_C02</name>
    <dbReference type="NCBI Taxonomy" id="1457858"/>
    <lineage>
        <taxon>Archaea</taxon>
        <taxon>Methanobacteriati</taxon>
        <taxon>Methanobacteriota</taxon>
        <taxon>environmental samples</taxon>
    </lineage>
</organism>
<dbReference type="Pfam" id="PF20773">
    <property type="entry name" value="InhA-like_MAM"/>
    <property type="match status" value="1"/>
</dbReference>
<keyword evidence="2" id="KW-0472">Membrane</keyword>
<proteinExistence type="predicted"/>
<accession>A0A075GDM2</accession>
<reference evidence="3" key="1">
    <citation type="journal article" date="2014" name="Genome Biol. Evol.">
        <title>Pangenome evidence for extensive interdomain horizontal transfer affecting lineage core and shell genes in uncultured planktonic thaumarchaeota and euryarchaeota.</title>
        <authorList>
            <person name="Deschamps P."/>
            <person name="Zivanovic Y."/>
            <person name="Moreira D."/>
            <person name="Rodriguez-Valera F."/>
            <person name="Lopez-Garcia P."/>
        </authorList>
    </citation>
    <scope>NUCLEOTIDE SEQUENCE</scope>
</reference>
<feature type="region of interest" description="Disordered" evidence="1">
    <location>
        <begin position="2056"/>
        <end position="2098"/>
    </location>
</feature>
<protein>
    <recommendedName>
        <fullName evidence="4">Peptidase M6-like domain-containing protein</fullName>
    </recommendedName>
</protein>
<dbReference type="Gene3D" id="2.60.120.260">
    <property type="entry name" value="Galactose-binding domain-like"/>
    <property type="match status" value="1"/>
</dbReference>
<keyword evidence="2" id="KW-0812">Transmembrane</keyword>
<keyword evidence="2" id="KW-1133">Transmembrane helix</keyword>
<feature type="compositionally biased region" description="Polar residues" evidence="1">
    <location>
        <begin position="2088"/>
        <end position="2098"/>
    </location>
</feature>
<dbReference type="EMBL" id="KF900581">
    <property type="protein sequence ID" value="AIF00112.1"/>
    <property type="molecule type" value="Genomic_DNA"/>
</dbReference>
<sequence length="2098" mass="227989">MVDNSDTRRAYLLALLLIIMPMAGFVSANQTMWVGPSVISSPSGGGNVTVTGFQVPQGEEVLDAWLEVSEDGMSDLGTGVEWVEDANGKLNFSWGLWNSTTADFFDGALSLDANHSVGRINDFETLKRIVQNWQYGGTPGVWEISDMLGIAGPINGSGRESSGGLIPIGGVTGRYIIATSDDQALPNGVHSWMESPDFYVPNVINNFNLTFSYWQHMYTPSAVNGNADGAWVEMSIDGGANWNYITPEGGYNNRINSAAPSPNGSGGSNFEVWASPNATGWQQANFNLDNYPGIANASNARFRFVVWTDVNSTVQRPGMFLDNVNLTNSGSEFGSWFHGNLSNYYADGANSFLSFETNLSNASGPIMLDYAVDFDMEGDIYDNFNWEWSLNNLTWTSFSPQMPSFGVLIGGQMYVDDSRGWKPLSHPLPQSLAGNSSVYIRVYLETDTFPGSGFGGTTLDPPEGLFIDDVRISSGTTGNQTTHLYLNFTDVNNGNPTHGNIGTGLDEWQHLTSHGVNGPSYQFDSFENSPLLPEGWEIDTARGTGWEFRAHNNTWVYGPDTPDSGSYYAGIVFSDTYQPNTWTHLISPDLAIPVGSHARISFKQFACAEPSWDGGVVYISTDDGRTWIPYGQNEPDFYDTLQNQNPNSDIYNLWAMDGSNAKPTCYGQRGPSNNKSWVTKEADVSQYGGQAIKLRFSFYSDPLLEADGWYLDDVGLYVDWFEEQGTWTSDLIDTNRNGLGTIDIDASVPNGTWVRCSLIDESGAIVNGMGNLSFPVIPLPGSLGEKVRIKLEMGTSEPELTPKVHALYVGGTNIFSARDTSNGWAISPYLDLNQTSGNLTNPGLATHSVTGPLIYANSPMEVFELSGVGAGVLVTLLDERGTSFNYGVLGNKTVQRTIPLTAYRVQIDLQPGGWLNSLKVSGRMLQPGLNVSIDVGDDGSIDWAFSEGNDGRGQLGWQDSLMLSNTRSATTDSQWNGMNFISLLIPEGAIVTGGIVGVQTYQQSVEVNLSIAGAALLNQQTIANGQGILVPLDTAVIQSINAQVGMPYANSTRDWKQIPISLDTTDLTQIRIYGLNYILRDNVSGLGPVVSQVVNVSSPSNGTYNIPVRVDSEAGGIGLWGGVEHAPLLVNEVISVPETWLPDRPTIITTELTHLYSRELLATANLTLTAPSGDLISFSISDISSTPTFTQNSGGGQVSFDTTSTTISPIERGWQIEWHLQTEWSWDDVDWLDVAADSWAVSGVNLADDVVRIGIGSKAVENDMEIDTWEVRNQDGNLLSTRGSPAYPFEIATGSIVEVSGKVRFEDSNMRPSNDNFQVTIQSEHINGTTQVVASSGLNGEWNASVLLGQSSGEVNLTAWILRPGPTGVSLSGATDVTSDRTPVTLIIDSNPPTLGPLMAYTPSGPRPADGNVWPEDRLLPLSVEISEIEALGGPLLLHSWREGIDDVDNDGEADEWEYSIMREITPMKENGTVKIDFPSLELVANGEFGKVSLYITGTDLAGHPVLNGGAPGVDNDMATLVTQDDLPTTISQPSISLDRWGNNLLVGQIHEFSFSLTDDNGIGSIDNISIALAPGDSRGDIWLDPLSRELSVNDNSPIHPVGLVIDELAAGSYKVKIQFRLGVDSPQSWNTSTQKPSVIVTEHGQVLELGSNSLSHLEWTVDGRVNLMLLSADDLSPPHSELFGNTLYLQPDDRFNFSGQLHHPANGLNVILDGDWQVNFSMDDNQNNAENWYTILSDSSSFMATSEIPQSRWNHGSATVQATIVGGVQTIPITDMKLHIVIDSTPPQLDFPVTTLSTINSNQMMQQLVTIRVNEAGGMGQNPLELHWSFRRHGVEISNMHGAAQLPLATDAEGLWTYSTRIDFDVNSDLLLPGDDLVIWVVGADLAGHPLEGIGTEGNSKMTQLRVIYFQPVLSELTVSPYQPTIESVFTIDGRILNEGNDMGVVKVGLWAWQSSGSGGRYHILNETNLTLLPQQHAFFTFSQEAWDSGDLQLYIAINDDETNLTSVPVGLVREQTTGEILWQNIDSPAAVGLMILLISVVLMVVTAAIRRSDEEWDDMDEEEIPPPPPWAPDEWPEGAGPPPEILTQSTSLLEEE</sequence>
<evidence type="ECO:0008006" key="4">
    <source>
        <dbReference type="Google" id="ProtNLM"/>
    </source>
</evidence>
<evidence type="ECO:0000256" key="1">
    <source>
        <dbReference type="SAM" id="MobiDB-lite"/>
    </source>
</evidence>
<evidence type="ECO:0000313" key="3">
    <source>
        <dbReference type="EMBL" id="AIF00112.1"/>
    </source>
</evidence>
<name>A0A075GDM2_9EURY</name>